<evidence type="ECO:0000313" key="3">
    <source>
        <dbReference type="Proteomes" id="UP000199139"/>
    </source>
</evidence>
<reference evidence="2 3" key="1">
    <citation type="submission" date="2016-10" db="EMBL/GenBank/DDBJ databases">
        <authorList>
            <person name="de Groot N.N."/>
        </authorList>
    </citation>
    <scope>NUCLEOTIDE SEQUENCE [LARGE SCALE GENOMIC DNA]</scope>
    <source>
        <strain evidence="2 3">DSM 17074</strain>
    </source>
</reference>
<protein>
    <submittedName>
        <fullName evidence="2">Uncharacterized protein</fullName>
    </submittedName>
</protein>
<keyword evidence="4" id="KW-1185">Reference proteome</keyword>
<dbReference type="Proteomes" id="UP000321773">
    <property type="component" value="Unassembled WGS sequence"/>
</dbReference>
<dbReference type="Proteomes" id="UP000199139">
    <property type="component" value="Unassembled WGS sequence"/>
</dbReference>
<sequence>MNGVIHFKPSETTDKRHIFEKYPHLCAAVGLTGVELCEDARGLANTIAQTGSKN</sequence>
<dbReference type="EMBL" id="BJWJ01000008">
    <property type="protein sequence ID" value="GEM04123.1"/>
    <property type="molecule type" value="Genomic_DNA"/>
</dbReference>
<evidence type="ECO:0000313" key="2">
    <source>
        <dbReference type="EMBL" id="SFS76032.1"/>
    </source>
</evidence>
<reference evidence="1 4" key="2">
    <citation type="submission" date="2019-07" db="EMBL/GenBank/DDBJ databases">
        <title>Whole genome shotgun sequence of Halolactibacillus miurensis NBRC 100873.</title>
        <authorList>
            <person name="Hosoyama A."/>
            <person name="Uohara A."/>
            <person name="Ohji S."/>
            <person name="Ichikawa N."/>
        </authorList>
    </citation>
    <scope>NUCLEOTIDE SEQUENCE [LARGE SCALE GENOMIC DNA]</scope>
    <source>
        <strain evidence="1 4">NBRC 100873</strain>
    </source>
</reference>
<evidence type="ECO:0000313" key="1">
    <source>
        <dbReference type="EMBL" id="GEM04123.1"/>
    </source>
</evidence>
<name>A0A1I6SGE8_9BACI</name>
<dbReference type="EMBL" id="FPAI01000009">
    <property type="protein sequence ID" value="SFS76032.1"/>
    <property type="molecule type" value="Genomic_DNA"/>
</dbReference>
<organism evidence="2 3">
    <name type="scientific">Halolactibacillus miurensis</name>
    <dbReference type="NCBI Taxonomy" id="306541"/>
    <lineage>
        <taxon>Bacteria</taxon>
        <taxon>Bacillati</taxon>
        <taxon>Bacillota</taxon>
        <taxon>Bacilli</taxon>
        <taxon>Bacillales</taxon>
        <taxon>Bacillaceae</taxon>
        <taxon>Halolactibacillus</taxon>
    </lineage>
</organism>
<dbReference type="AlphaFoldDB" id="A0A1I6SGE8"/>
<accession>A0A1I6SGE8</accession>
<gene>
    <name evidence="1" type="ORF">HMI01_11110</name>
    <name evidence="2" type="ORF">SAMN05421668_10931</name>
</gene>
<evidence type="ECO:0000313" key="4">
    <source>
        <dbReference type="Proteomes" id="UP000321773"/>
    </source>
</evidence>
<dbReference type="STRING" id="306541.SAMN05421668_10931"/>
<proteinExistence type="predicted"/>